<dbReference type="AlphaFoldDB" id="A0A7W6K6L2"/>
<evidence type="ECO:0000313" key="3">
    <source>
        <dbReference type="Proteomes" id="UP000532273"/>
    </source>
</evidence>
<dbReference type="PANTHER" id="PTHR37515">
    <property type="entry name" value="YALI0C09240P"/>
    <property type="match status" value="1"/>
</dbReference>
<sequence>MIRNKIKMTKYLILFLTIIFTNCKGQTQKGDEKREIKDPITVIQENEKKATEKKSEHIGELISTILFKVKTDNKKDYEDGFIPWASIENAKQDIPNLYKGDEIVIKDNSVKIIIDYPLTNQYEFTITSNNGFSRKQLLSEINLHYFKIYEEEEKSATIKTIPIDKRTTIYNRNQTDGKYGIWGHDIADLVLSEIEVYKTSTGQIILILGIES</sequence>
<evidence type="ECO:0000313" key="1">
    <source>
        <dbReference type="EMBL" id="GGG99847.1"/>
    </source>
</evidence>
<comment type="caution">
    <text evidence="2">The sequence shown here is derived from an EMBL/GenBank/DDBJ whole genome shotgun (WGS) entry which is preliminary data.</text>
</comment>
<dbReference type="RefSeq" id="WP_183759453.1">
    <property type="nucleotide sequence ID" value="NZ_BMHZ01000002.1"/>
</dbReference>
<reference evidence="4" key="2">
    <citation type="journal article" date="2019" name="Int. J. Syst. Evol. Microbiol.">
        <title>The Global Catalogue of Microorganisms (GCM) 10K type strain sequencing project: providing services to taxonomists for standard genome sequencing and annotation.</title>
        <authorList>
            <consortium name="The Broad Institute Genomics Platform"/>
            <consortium name="The Broad Institute Genome Sequencing Center for Infectious Disease"/>
            <person name="Wu L."/>
            <person name="Ma J."/>
        </authorList>
    </citation>
    <scope>NUCLEOTIDE SEQUENCE [LARGE SCALE GENOMIC DNA]</scope>
    <source>
        <strain evidence="4">CGMCC 1.15287</strain>
    </source>
</reference>
<dbReference type="Proteomes" id="UP000532273">
    <property type="component" value="Unassembled WGS sequence"/>
</dbReference>
<reference evidence="1" key="1">
    <citation type="journal article" date="2014" name="Int. J. Syst. Evol. Microbiol.">
        <title>Complete genome of a new Firmicutes species belonging to the dominant human colonic microbiota ('Ruminococcus bicirculans') reveals two chromosomes and a selective capacity to utilize plant glucans.</title>
        <authorList>
            <consortium name="NISC Comparative Sequencing Program"/>
            <person name="Wegmann U."/>
            <person name="Louis P."/>
            <person name="Goesmann A."/>
            <person name="Henrissat B."/>
            <person name="Duncan S.H."/>
            <person name="Flint H.J."/>
        </authorList>
    </citation>
    <scope>NUCLEOTIDE SEQUENCE</scope>
    <source>
        <strain evidence="1">CGMCC 1.15287</strain>
    </source>
</reference>
<evidence type="ECO:0000313" key="2">
    <source>
        <dbReference type="EMBL" id="MBB4106158.1"/>
    </source>
</evidence>
<keyword evidence="4" id="KW-1185">Reference proteome</keyword>
<gene>
    <name evidence="1" type="ORF">GCM10007422_12880</name>
    <name evidence="2" type="ORF">GGQ60_000118</name>
</gene>
<name>A0A7W6K6L2_9SPHI</name>
<evidence type="ECO:0000313" key="4">
    <source>
        <dbReference type="Proteomes" id="UP000642938"/>
    </source>
</evidence>
<organism evidence="2 3">
    <name type="scientific">Pedobacter zeae</name>
    <dbReference type="NCBI Taxonomy" id="1737356"/>
    <lineage>
        <taxon>Bacteria</taxon>
        <taxon>Pseudomonadati</taxon>
        <taxon>Bacteroidota</taxon>
        <taxon>Sphingobacteriia</taxon>
        <taxon>Sphingobacteriales</taxon>
        <taxon>Sphingobacteriaceae</taxon>
        <taxon>Pedobacter</taxon>
    </lineage>
</organism>
<proteinExistence type="predicted"/>
<dbReference type="PANTHER" id="PTHR37515:SF2">
    <property type="entry name" value="YALI0C09240P"/>
    <property type="match status" value="1"/>
</dbReference>
<dbReference type="Proteomes" id="UP000642938">
    <property type="component" value="Unassembled WGS sequence"/>
</dbReference>
<accession>A0A7W6K6L2</accession>
<reference evidence="1" key="4">
    <citation type="submission" date="2024-05" db="EMBL/GenBank/DDBJ databases">
        <authorList>
            <person name="Sun Q."/>
            <person name="Zhou Y."/>
        </authorList>
    </citation>
    <scope>NUCLEOTIDE SEQUENCE</scope>
    <source>
        <strain evidence="1">CGMCC 1.15287</strain>
    </source>
</reference>
<dbReference type="EMBL" id="BMHZ01000002">
    <property type="protein sequence ID" value="GGG99847.1"/>
    <property type="molecule type" value="Genomic_DNA"/>
</dbReference>
<reference evidence="2 3" key="3">
    <citation type="submission" date="2020-08" db="EMBL/GenBank/DDBJ databases">
        <title>Genomic Encyclopedia of Type Strains, Phase IV (KMG-IV): sequencing the most valuable type-strain genomes for metagenomic binning, comparative biology and taxonomic classification.</title>
        <authorList>
            <person name="Goeker M."/>
        </authorList>
    </citation>
    <scope>NUCLEOTIDE SEQUENCE [LARGE SCALE GENOMIC DNA]</scope>
    <source>
        <strain evidence="2 3">DSM 100774</strain>
    </source>
</reference>
<protein>
    <submittedName>
        <fullName evidence="2">Uncharacterized protein</fullName>
    </submittedName>
</protein>
<dbReference type="EMBL" id="JACIEF010000001">
    <property type="protein sequence ID" value="MBB4106158.1"/>
    <property type="molecule type" value="Genomic_DNA"/>
</dbReference>